<reference evidence="2 3" key="1">
    <citation type="journal article" date="2014" name="Int. J. Syst. Evol. Microbiol.">
        <title>Complete genome sequence of Corynebacterium casei LMG S-19264T (=DSM 44701T), isolated from a smear-ripened cheese.</title>
        <authorList>
            <consortium name="US DOE Joint Genome Institute (JGI-PGF)"/>
            <person name="Walter F."/>
            <person name="Albersmeier A."/>
            <person name="Kalinowski J."/>
            <person name="Ruckert C."/>
        </authorList>
    </citation>
    <scope>NUCLEOTIDE SEQUENCE [LARGE SCALE GENOMIC DNA]</scope>
    <source>
        <strain evidence="2 3">CGMCC 1.12976</strain>
    </source>
</reference>
<evidence type="ECO:0000259" key="1">
    <source>
        <dbReference type="Pfam" id="PF13460"/>
    </source>
</evidence>
<dbReference type="SUPFAM" id="SSF51735">
    <property type="entry name" value="NAD(P)-binding Rossmann-fold domains"/>
    <property type="match status" value="1"/>
</dbReference>
<keyword evidence="3" id="KW-1185">Reference proteome</keyword>
<dbReference type="RefSeq" id="WP_188680195.1">
    <property type="nucleotide sequence ID" value="NZ_BMGP01000006.1"/>
</dbReference>
<comment type="caution">
    <text evidence="2">The sequence shown here is derived from an EMBL/GenBank/DDBJ whole genome shotgun (WGS) entry which is preliminary data.</text>
</comment>
<dbReference type="PANTHER" id="PTHR43162">
    <property type="match status" value="1"/>
</dbReference>
<accession>A0A917F2R7</accession>
<dbReference type="Proteomes" id="UP000598775">
    <property type="component" value="Unassembled WGS sequence"/>
</dbReference>
<proteinExistence type="predicted"/>
<feature type="domain" description="NAD(P)-binding" evidence="1">
    <location>
        <begin position="13"/>
        <end position="184"/>
    </location>
</feature>
<dbReference type="InterPro" id="IPR016040">
    <property type="entry name" value="NAD(P)-bd_dom"/>
</dbReference>
<sequence>MAILDNRPTLVVGATGSVGALVLAELRQLGVPVRASSRHPEPGRFPADVDVFAADLTDADSLIRAFDGARQVFLYANPHGVDTVITAARAAALERIVVMSSGSIIHTTSAGNAITEEHRQVEDAFAAAADIAVVPLRPLVLANNALSWAYPIRAGRALALYQPDAATAPIHERDIAAVAVAALTRGPSADVSAMLTGPAMLTQREQVAAIARAIGRPIAIEELSRDAAAEQFSRFMPAPEAEAVLQFLDDAAAGNSPATDATSRILGRPALTFDEWATDHSADFA</sequence>
<name>A0A917F2R7_9MICO</name>
<dbReference type="Gene3D" id="3.40.50.720">
    <property type="entry name" value="NAD(P)-binding Rossmann-like Domain"/>
    <property type="match status" value="1"/>
</dbReference>
<dbReference type="Pfam" id="PF13460">
    <property type="entry name" value="NAD_binding_10"/>
    <property type="match status" value="1"/>
</dbReference>
<dbReference type="PANTHER" id="PTHR43162:SF1">
    <property type="entry name" value="PRESTALK A DIFFERENTIATION PROTEIN A"/>
    <property type="match status" value="1"/>
</dbReference>
<dbReference type="InterPro" id="IPR036291">
    <property type="entry name" value="NAD(P)-bd_dom_sf"/>
</dbReference>
<organism evidence="2 3">
    <name type="scientific">Subtercola lobariae</name>
    <dbReference type="NCBI Taxonomy" id="1588641"/>
    <lineage>
        <taxon>Bacteria</taxon>
        <taxon>Bacillati</taxon>
        <taxon>Actinomycetota</taxon>
        <taxon>Actinomycetes</taxon>
        <taxon>Micrococcales</taxon>
        <taxon>Microbacteriaceae</taxon>
        <taxon>Subtercola</taxon>
    </lineage>
</organism>
<protein>
    <submittedName>
        <fullName evidence="2">Nucleotide-diphosphate-sugar epimerase</fullName>
    </submittedName>
</protein>
<dbReference type="EMBL" id="BMGP01000006">
    <property type="protein sequence ID" value="GGF37304.1"/>
    <property type="molecule type" value="Genomic_DNA"/>
</dbReference>
<evidence type="ECO:0000313" key="3">
    <source>
        <dbReference type="Proteomes" id="UP000598775"/>
    </source>
</evidence>
<dbReference type="AlphaFoldDB" id="A0A917F2R7"/>
<evidence type="ECO:0000313" key="2">
    <source>
        <dbReference type="EMBL" id="GGF37304.1"/>
    </source>
</evidence>
<gene>
    <name evidence="2" type="ORF">GCM10011399_32810</name>
</gene>
<dbReference type="InterPro" id="IPR051604">
    <property type="entry name" value="Ergot_Alk_Oxidoreductase"/>
</dbReference>